<evidence type="ECO:0000256" key="1">
    <source>
        <dbReference type="ARBA" id="ARBA00009437"/>
    </source>
</evidence>
<dbReference type="InterPro" id="IPR036388">
    <property type="entry name" value="WH-like_DNA-bd_sf"/>
</dbReference>
<reference evidence="6 7" key="1">
    <citation type="submission" date="2020-06" db="EMBL/GenBank/DDBJ databases">
        <title>Schlegella sp. ID0723 isolated from air conditioner.</title>
        <authorList>
            <person name="Kim D.Y."/>
            <person name="Kim D.-U."/>
        </authorList>
    </citation>
    <scope>NUCLEOTIDE SEQUENCE [LARGE SCALE GENOMIC DNA]</scope>
    <source>
        <strain evidence="6 7">ID0723</strain>
    </source>
</reference>
<dbReference type="InterPro" id="IPR036390">
    <property type="entry name" value="WH_DNA-bd_sf"/>
</dbReference>
<dbReference type="Gene3D" id="1.10.10.10">
    <property type="entry name" value="Winged helix-like DNA-binding domain superfamily/Winged helix DNA-binding domain"/>
    <property type="match status" value="1"/>
</dbReference>
<evidence type="ECO:0000256" key="3">
    <source>
        <dbReference type="ARBA" id="ARBA00023125"/>
    </source>
</evidence>
<keyword evidence="3" id="KW-0238">DNA-binding</keyword>
<proteinExistence type="inferred from homology"/>
<dbReference type="GO" id="GO:0003677">
    <property type="term" value="F:DNA binding"/>
    <property type="evidence" value="ECO:0007669"/>
    <property type="project" value="UniProtKB-KW"/>
</dbReference>
<dbReference type="SUPFAM" id="SSF53850">
    <property type="entry name" value="Periplasmic binding protein-like II"/>
    <property type="match status" value="1"/>
</dbReference>
<keyword evidence="7" id="KW-1185">Reference proteome</keyword>
<sequence length="317" mass="35058">MAKLDLDWLAVFVEVYKTQSVSRAAERLGMAQASASIALNKLRRHFDDPLFSRTSRGMEPTPRARSIHPEIVEALQRLERARGAPEAFAASAATREFRIGMTDISEVVLLPTLANHLQRHAPGLTVEAEKMSVESRRRLEAGEIDLAVGFAPNLEAGFYQQALFEQSFVCLASADHPRVQSAIDRQAFVAESHIVVTTSGTGHTIVDKLLARERLERRVVLRVPSFLGVARIVARTELLVIVPRLLGETLASQERIQVLEPPLRLPAYKVKQHWHERFNADPGNRWLRRTMAELFSGVQAHAGAGAEGGGRGARSSV</sequence>
<gene>
    <name evidence="6" type="ORF">HQN59_21535</name>
</gene>
<dbReference type="Pfam" id="PF03466">
    <property type="entry name" value="LysR_substrate"/>
    <property type="match status" value="1"/>
</dbReference>
<feature type="domain" description="HTH lysR-type" evidence="5">
    <location>
        <begin position="4"/>
        <end position="61"/>
    </location>
</feature>
<evidence type="ECO:0000313" key="7">
    <source>
        <dbReference type="Proteomes" id="UP000529637"/>
    </source>
</evidence>
<comment type="caution">
    <text evidence="6">The sequence shown here is derived from an EMBL/GenBank/DDBJ whole genome shotgun (WGS) entry which is preliminary data.</text>
</comment>
<comment type="similarity">
    <text evidence="1">Belongs to the LysR transcriptional regulatory family.</text>
</comment>
<dbReference type="Pfam" id="PF00126">
    <property type="entry name" value="HTH_1"/>
    <property type="match status" value="1"/>
</dbReference>
<dbReference type="InterPro" id="IPR005119">
    <property type="entry name" value="LysR_subst-bd"/>
</dbReference>
<accession>A0A7Y6NS54</accession>
<dbReference type="InterPro" id="IPR050389">
    <property type="entry name" value="LysR-type_TF"/>
</dbReference>
<keyword evidence="2" id="KW-0805">Transcription regulation</keyword>
<dbReference type="Gene3D" id="3.40.190.10">
    <property type="entry name" value="Periplasmic binding protein-like II"/>
    <property type="match status" value="2"/>
</dbReference>
<dbReference type="PROSITE" id="PS50931">
    <property type="entry name" value="HTH_LYSR"/>
    <property type="match status" value="1"/>
</dbReference>
<dbReference type="SUPFAM" id="SSF46785">
    <property type="entry name" value="Winged helix' DNA-binding domain"/>
    <property type="match status" value="1"/>
</dbReference>
<evidence type="ECO:0000259" key="5">
    <source>
        <dbReference type="PROSITE" id="PS50931"/>
    </source>
</evidence>
<dbReference type="AlphaFoldDB" id="A0A7Y6NS54"/>
<evidence type="ECO:0000313" key="6">
    <source>
        <dbReference type="EMBL" id="NUZ08339.1"/>
    </source>
</evidence>
<protein>
    <submittedName>
        <fullName evidence="6">LysR family transcriptional regulator</fullName>
    </submittedName>
</protein>
<name>A0A7Y6NS54_9BURK</name>
<dbReference type="RefSeq" id="WP_176071174.1">
    <property type="nucleotide sequence ID" value="NZ_JABWMJ010000012.1"/>
</dbReference>
<organism evidence="6 7">
    <name type="scientific">Piscinibacter koreensis</name>
    <dbReference type="NCBI Taxonomy" id="2742824"/>
    <lineage>
        <taxon>Bacteria</taxon>
        <taxon>Pseudomonadati</taxon>
        <taxon>Pseudomonadota</taxon>
        <taxon>Betaproteobacteria</taxon>
        <taxon>Burkholderiales</taxon>
        <taxon>Sphaerotilaceae</taxon>
        <taxon>Piscinibacter</taxon>
    </lineage>
</organism>
<dbReference type="PANTHER" id="PTHR30118:SF15">
    <property type="entry name" value="TRANSCRIPTIONAL REGULATORY PROTEIN"/>
    <property type="match status" value="1"/>
</dbReference>
<dbReference type="CDD" id="cd08459">
    <property type="entry name" value="PBP2_DntR_NahR_LinR_like"/>
    <property type="match status" value="1"/>
</dbReference>
<dbReference type="EMBL" id="JABWMJ010000012">
    <property type="protein sequence ID" value="NUZ08339.1"/>
    <property type="molecule type" value="Genomic_DNA"/>
</dbReference>
<dbReference type="InterPro" id="IPR000847">
    <property type="entry name" value="LysR_HTH_N"/>
</dbReference>
<evidence type="ECO:0000256" key="2">
    <source>
        <dbReference type="ARBA" id="ARBA00023015"/>
    </source>
</evidence>
<keyword evidence="4" id="KW-0804">Transcription</keyword>
<dbReference type="Proteomes" id="UP000529637">
    <property type="component" value="Unassembled WGS sequence"/>
</dbReference>
<dbReference type="PANTHER" id="PTHR30118">
    <property type="entry name" value="HTH-TYPE TRANSCRIPTIONAL REGULATOR LEUO-RELATED"/>
    <property type="match status" value="1"/>
</dbReference>
<evidence type="ECO:0000256" key="4">
    <source>
        <dbReference type="ARBA" id="ARBA00023163"/>
    </source>
</evidence>
<dbReference type="GO" id="GO:0003700">
    <property type="term" value="F:DNA-binding transcription factor activity"/>
    <property type="evidence" value="ECO:0007669"/>
    <property type="project" value="InterPro"/>
</dbReference>